<feature type="region of interest" description="Disordered" evidence="1">
    <location>
        <begin position="174"/>
        <end position="214"/>
    </location>
</feature>
<dbReference type="Proteomes" id="UP000266861">
    <property type="component" value="Unassembled WGS sequence"/>
</dbReference>
<dbReference type="OrthoDB" id="2389131at2759"/>
<organism evidence="3 4">
    <name type="scientific">Diversispora epigaea</name>
    <dbReference type="NCBI Taxonomy" id="1348612"/>
    <lineage>
        <taxon>Eukaryota</taxon>
        <taxon>Fungi</taxon>
        <taxon>Fungi incertae sedis</taxon>
        <taxon>Mucoromycota</taxon>
        <taxon>Glomeromycotina</taxon>
        <taxon>Glomeromycetes</taxon>
        <taxon>Diversisporales</taxon>
        <taxon>Diversisporaceae</taxon>
        <taxon>Diversispora</taxon>
    </lineage>
</organism>
<gene>
    <name evidence="3" type="ORF">Glove_51g76</name>
</gene>
<evidence type="ECO:0000313" key="4">
    <source>
        <dbReference type="Proteomes" id="UP000266861"/>
    </source>
</evidence>
<feature type="transmembrane region" description="Helical" evidence="2">
    <location>
        <begin position="72"/>
        <end position="92"/>
    </location>
</feature>
<evidence type="ECO:0000256" key="2">
    <source>
        <dbReference type="SAM" id="Phobius"/>
    </source>
</evidence>
<proteinExistence type="predicted"/>
<evidence type="ECO:0000313" key="3">
    <source>
        <dbReference type="EMBL" id="RHZ86433.1"/>
    </source>
</evidence>
<keyword evidence="2" id="KW-0812">Transmembrane</keyword>
<keyword evidence="4" id="KW-1185">Reference proteome</keyword>
<keyword evidence="2" id="KW-1133">Transmembrane helix</keyword>
<comment type="caution">
    <text evidence="3">The sequence shown here is derived from an EMBL/GenBank/DDBJ whole genome shotgun (WGS) entry which is preliminary data.</text>
</comment>
<dbReference type="EMBL" id="PQFF01000048">
    <property type="protein sequence ID" value="RHZ86433.1"/>
    <property type="molecule type" value="Genomic_DNA"/>
</dbReference>
<feature type="compositionally biased region" description="Basic and acidic residues" evidence="1">
    <location>
        <begin position="188"/>
        <end position="214"/>
    </location>
</feature>
<feature type="transmembrane region" description="Helical" evidence="2">
    <location>
        <begin position="12"/>
        <end position="38"/>
    </location>
</feature>
<sequence>MVYFISWMSSDWAAFLNALSLADLISAMPAFLVIYTVLPSAIYTARQRNSKGNWYIPPEPADESPSKQAKMLLLKSLAVLFNIKYIAQYIFGHPKPEIFVTGALLTVVLITVVIYHFENMGIVKPAIPLSVLWGVTTLTTFYYTTSAHDITHEIYLISSLLMFILEWVAPRSSSSNVQQPTDLKQSNKKLEVDANHEKGSEIEREHEKKTEHVE</sequence>
<protein>
    <submittedName>
        <fullName evidence="3">Uncharacterized protein</fullName>
    </submittedName>
</protein>
<feature type="transmembrane region" description="Helical" evidence="2">
    <location>
        <begin position="98"/>
        <end position="117"/>
    </location>
</feature>
<evidence type="ECO:0000256" key="1">
    <source>
        <dbReference type="SAM" id="MobiDB-lite"/>
    </source>
</evidence>
<accession>A0A397JNC9</accession>
<feature type="compositionally biased region" description="Polar residues" evidence="1">
    <location>
        <begin position="174"/>
        <end position="184"/>
    </location>
</feature>
<reference evidence="3 4" key="1">
    <citation type="submission" date="2018-08" db="EMBL/GenBank/DDBJ databases">
        <title>Genome and evolution of the arbuscular mycorrhizal fungus Diversispora epigaea (formerly Glomus versiforme) and its bacterial endosymbionts.</title>
        <authorList>
            <person name="Sun X."/>
            <person name="Fei Z."/>
            <person name="Harrison M."/>
        </authorList>
    </citation>
    <scope>NUCLEOTIDE SEQUENCE [LARGE SCALE GENOMIC DNA]</scope>
    <source>
        <strain evidence="3 4">IT104</strain>
    </source>
</reference>
<name>A0A397JNC9_9GLOM</name>
<dbReference type="AlphaFoldDB" id="A0A397JNC9"/>
<keyword evidence="2" id="KW-0472">Membrane</keyword>